<feature type="region of interest" description="Disordered" evidence="1">
    <location>
        <begin position="453"/>
        <end position="472"/>
    </location>
</feature>
<feature type="compositionally biased region" description="Acidic residues" evidence="1">
    <location>
        <begin position="96"/>
        <end position="116"/>
    </location>
</feature>
<accession>A0A4Y9YLM7</accession>
<feature type="compositionally biased region" description="Low complexity" evidence="1">
    <location>
        <begin position="460"/>
        <end position="472"/>
    </location>
</feature>
<comment type="caution">
    <text evidence="2">The sequence shown here is derived from an EMBL/GenBank/DDBJ whole genome shotgun (WGS) entry which is preliminary data.</text>
</comment>
<gene>
    <name evidence="2" type="ORF">EVJ58_g3323</name>
</gene>
<protein>
    <submittedName>
        <fullName evidence="2">Uncharacterized protein</fullName>
    </submittedName>
</protein>
<sequence>MSEAQDMFRVSPWITYDPSPDARTETLARSNVHFSSMGGDVDMDAPQISTLREDNTPEPTPARTSKFRVKLLVNEGKRAGSHQSAAPRAHAKRGSDEDEDEDEEEEDQLIDDDDDELSKPPPPAPPRHSACTCSYSFNQRPRTSHEARTRQGSREGKGQRKRSTHCSSHLAHNEFFDPNIPGSSAFSLVLPPPIAAPAQTKKKAAAAKGTTAQRAIKKRPSKAAKGAAAAVIAPIPIPMHRDDAESIISEGYPVTAASSPLPHDERTPEPEMMMATSISGLGVEDGITFENVAFPQYPLPSKPFPVQPAPKIGTGFAPPLVLDKTKKPVRRWRQVNREVRGIAGGRWFTRSWVGEKESEFASQQNAASQAVALAAHSATERADREAASAAAMIAAGITLPPKLAGTSASVPPARATKPKATKGSDTPLSTVPPTPSRQGSAVPEIISAQVLRNPDMGQGAPSEVAAAVAPSA</sequence>
<feature type="compositionally biased region" description="Basic and acidic residues" evidence="1">
    <location>
        <begin position="143"/>
        <end position="158"/>
    </location>
</feature>
<dbReference type="STRING" id="34475.A0A4Y9YLM7"/>
<feature type="region of interest" description="Disordered" evidence="1">
    <location>
        <begin position="402"/>
        <end position="441"/>
    </location>
</feature>
<feature type="region of interest" description="Disordered" evidence="1">
    <location>
        <begin position="34"/>
        <end position="167"/>
    </location>
</feature>
<name>A0A4Y9YLM7_9APHY</name>
<evidence type="ECO:0000313" key="3">
    <source>
        <dbReference type="Proteomes" id="UP000298390"/>
    </source>
</evidence>
<dbReference type="Proteomes" id="UP000298390">
    <property type="component" value="Unassembled WGS sequence"/>
</dbReference>
<reference evidence="2 3" key="1">
    <citation type="submission" date="2019-01" db="EMBL/GenBank/DDBJ databases">
        <title>Genome sequencing of the rare red list fungi Fomitopsis rosea.</title>
        <authorList>
            <person name="Buettner E."/>
            <person name="Kellner H."/>
        </authorList>
    </citation>
    <scope>NUCLEOTIDE SEQUENCE [LARGE SCALE GENOMIC DNA]</scope>
    <source>
        <strain evidence="2 3">DSM 105464</strain>
    </source>
</reference>
<dbReference type="AlphaFoldDB" id="A0A4Y9YLM7"/>
<evidence type="ECO:0000313" key="2">
    <source>
        <dbReference type="EMBL" id="TFY63325.1"/>
    </source>
</evidence>
<organism evidence="2 3">
    <name type="scientific">Rhodofomes roseus</name>
    <dbReference type="NCBI Taxonomy" id="34475"/>
    <lineage>
        <taxon>Eukaryota</taxon>
        <taxon>Fungi</taxon>
        <taxon>Dikarya</taxon>
        <taxon>Basidiomycota</taxon>
        <taxon>Agaricomycotina</taxon>
        <taxon>Agaricomycetes</taxon>
        <taxon>Polyporales</taxon>
        <taxon>Rhodofomes</taxon>
    </lineage>
</organism>
<proteinExistence type="predicted"/>
<dbReference type="EMBL" id="SEKV01000134">
    <property type="protein sequence ID" value="TFY63325.1"/>
    <property type="molecule type" value="Genomic_DNA"/>
</dbReference>
<evidence type="ECO:0000256" key="1">
    <source>
        <dbReference type="SAM" id="MobiDB-lite"/>
    </source>
</evidence>
<feature type="compositionally biased region" description="Polar residues" evidence="1">
    <location>
        <begin position="131"/>
        <end position="141"/>
    </location>
</feature>
<feature type="region of interest" description="Disordered" evidence="1">
    <location>
        <begin position="1"/>
        <end position="22"/>
    </location>
</feature>